<feature type="domain" description="ATP synthase F1 complex delta/epsilon subunit N-terminal" evidence="10">
    <location>
        <begin position="5"/>
        <end position="81"/>
    </location>
</feature>
<evidence type="ECO:0000256" key="9">
    <source>
        <dbReference type="RuleBase" id="RU003656"/>
    </source>
</evidence>
<proteinExistence type="inferred from homology"/>
<accession>A0A1F6B0M0</accession>
<dbReference type="HAMAP" id="MF_00530">
    <property type="entry name" value="ATP_synth_epsil_bac"/>
    <property type="match status" value="1"/>
</dbReference>
<evidence type="ECO:0000256" key="1">
    <source>
        <dbReference type="ARBA" id="ARBA00004202"/>
    </source>
</evidence>
<comment type="subunit">
    <text evidence="8 9">F-type ATPases have 2 components, CF(1) - the catalytic core - and CF(0) - the membrane proton channel. CF(1) has five subunits: alpha(3), beta(3), gamma(1), delta(1), epsilon(1). CF(0) has three main subunits: a, b and c.</text>
</comment>
<comment type="caution">
    <text evidence="11">The sequence shown here is derived from an EMBL/GenBank/DDBJ whole genome shotgun (WGS) entry which is preliminary data.</text>
</comment>
<dbReference type="NCBIfam" id="TIGR01216">
    <property type="entry name" value="ATP_synt_epsi"/>
    <property type="match status" value="1"/>
</dbReference>
<dbReference type="Pfam" id="PF02823">
    <property type="entry name" value="ATP-synt_DE_N"/>
    <property type="match status" value="1"/>
</dbReference>
<dbReference type="CDD" id="cd12152">
    <property type="entry name" value="F1-ATPase_delta"/>
    <property type="match status" value="1"/>
</dbReference>
<keyword evidence="3 8" id="KW-0813">Transport</keyword>
<dbReference type="GO" id="GO:0045259">
    <property type="term" value="C:proton-transporting ATP synthase complex"/>
    <property type="evidence" value="ECO:0007669"/>
    <property type="project" value="UniProtKB-KW"/>
</dbReference>
<evidence type="ECO:0000313" key="11">
    <source>
        <dbReference type="EMBL" id="OGG30475.1"/>
    </source>
</evidence>
<dbReference type="AlphaFoldDB" id="A0A1F6B0M0"/>
<dbReference type="GO" id="GO:0005524">
    <property type="term" value="F:ATP binding"/>
    <property type="evidence" value="ECO:0007669"/>
    <property type="project" value="UniProtKB-UniRule"/>
</dbReference>
<dbReference type="SUPFAM" id="SSF46604">
    <property type="entry name" value="Epsilon subunit of F1F0-ATP synthase C-terminal domain"/>
    <property type="match status" value="1"/>
</dbReference>
<evidence type="ECO:0000256" key="3">
    <source>
        <dbReference type="ARBA" id="ARBA00022448"/>
    </source>
</evidence>
<protein>
    <recommendedName>
        <fullName evidence="8">ATP synthase epsilon chain</fullName>
    </recommendedName>
    <alternativeName>
        <fullName evidence="8">ATP synthase F1 sector epsilon subunit</fullName>
    </alternativeName>
    <alternativeName>
        <fullName evidence="8">F-ATPase epsilon subunit</fullName>
    </alternativeName>
</protein>
<keyword evidence="4 8" id="KW-0406">Ion transport</keyword>
<comment type="subcellular location">
    <subcellularLocation>
        <location evidence="1 8">Cell membrane</location>
        <topology evidence="1 8">Peripheral membrane protein</topology>
    </subcellularLocation>
</comment>
<dbReference type="PANTHER" id="PTHR13822">
    <property type="entry name" value="ATP SYNTHASE DELTA/EPSILON CHAIN"/>
    <property type="match status" value="1"/>
</dbReference>
<organism evidence="11 12">
    <name type="scientific">Candidatus Gottesmanbacteria bacterium RIFCSPLOWO2_01_FULL_49_10</name>
    <dbReference type="NCBI Taxonomy" id="1798396"/>
    <lineage>
        <taxon>Bacteria</taxon>
        <taxon>Candidatus Gottesmaniibacteriota</taxon>
    </lineage>
</organism>
<evidence type="ECO:0000259" key="10">
    <source>
        <dbReference type="Pfam" id="PF02823"/>
    </source>
</evidence>
<dbReference type="Gene3D" id="2.60.15.10">
    <property type="entry name" value="F0F1 ATP synthase delta/epsilon subunit, N-terminal"/>
    <property type="match status" value="1"/>
</dbReference>
<name>A0A1F6B0M0_9BACT</name>
<gene>
    <name evidence="8" type="primary">atpC</name>
    <name evidence="11" type="ORF">A2973_03010</name>
</gene>
<comment type="function">
    <text evidence="8">Produces ATP from ADP in the presence of a proton gradient across the membrane.</text>
</comment>
<keyword evidence="8" id="KW-1003">Cell membrane</keyword>
<dbReference type="PANTHER" id="PTHR13822:SF10">
    <property type="entry name" value="ATP SYNTHASE EPSILON CHAIN, CHLOROPLASTIC"/>
    <property type="match status" value="1"/>
</dbReference>
<evidence type="ECO:0000256" key="2">
    <source>
        <dbReference type="ARBA" id="ARBA00005712"/>
    </source>
</evidence>
<comment type="similarity">
    <text evidence="2 8 9">Belongs to the ATPase epsilon chain family.</text>
</comment>
<evidence type="ECO:0000313" key="12">
    <source>
        <dbReference type="Proteomes" id="UP000176409"/>
    </source>
</evidence>
<keyword evidence="5 8" id="KW-0472">Membrane</keyword>
<dbReference type="InterPro" id="IPR036794">
    <property type="entry name" value="ATP_F1_dsu/esu_C_sf"/>
</dbReference>
<dbReference type="GO" id="GO:0046933">
    <property type="term" value="F:proton-transporting ATP synthase activity, rotational mechanism"/>
    <property type="evidence" value="ECO:0007669"/>
    <property type="project" value="UniProtKB-UniRule"/>
</dbReference>
<dbReference type="Proteomes" id="UP000176409">
    <property type="component" value="Unassembled WGS sequence"/>
</dbReference>
<dbReference type="GO" id="GO:0005886">
    <property type="term" value="C:plasma membrane"/>
    <property type="evidence" value="ECO:0007669"/>
    <property type="project" value="UniProtKB-SubCell"/>
</dbReference>
<evidence type="ECO:0000256" key="4">
    <source>
        <dbReference type="ARBA" id="ARBA00023065"/>
    </source>
</evidence>
<evidence type="ECO:0000256" key="6">
    <source>
        <dbReference type="ARBA" id="ARBA00023196"/>
    </source>
</evidence>
<dbReference type="STRING" id="1798396.A2973_03010"/>
<dbReference type="InterPro" id="IPR001469">
    <property type="entry name" value="ATP_synth_F1_dsu/esu"/>
</dbReference>
<keyword evidence="7 8" id="KW-0066">ATP synthesis</keyword>
<sequence>MNFLLEIVTPDRTAYTDSVDAVSVPTPQGTISVLPRHAGLFTVLSEGEIKVTTANKHLYLAIGGGFMEVTKKIVSILVSRAVHADEINERAIKEAQERAKEVLAHKGKGEEFSAAQAIMRRSLLELKVLRRHRSRQMPLTH</sequence>
<reference evidence="11 12" key="1">
    <citation type="journal article" date="2016" name="Nat. Commun.">
        <title>Thousands of microbial genomes shed light on interconnected biogeochemical processes in an aquifer system.</title>
        <authorList>
            <person name="Anantharaman K."/>
            <person name="Brown C.T."/>
            <person name="Hug L.A."/>
            <person name="Sharon I."/>
            <person name="Castelle C.J."/>
            <person name="Probst A.J."/>
            <person name="Thomas B.C."/>
            <person name="Singh A."/>
            <person name="Wilkins M.J."/>
            <person name="Karaoz U."/>
            <person name="Brodie E.L."/>
            <person name="Williams K.H."/>
            <person name="Hubbard S.S."/>
            <person name="Banfield J.F."/>
        </authorList>
    </citation>
    <scope>NUCLEOTIDE SEQUENCE [LARGE SCALE GENOMIC DNA]</scope>
</reference>
<dbReference type="EMBL" id="MFJZ01000020">
    <property type="protein sequence ID" value="OGG30475.1"/>
    <property type="molecule type" value="Genomic_DNA"/>
</dbReference>
<evidence type="ECO:0000256" key="7">
    <source>
        <dbReference type="ARBA" id="ARBA00023310"/>
    </source>
</evidence>
<dbReference type="SUPFAM" id="SSF51344">
    <property type="entry name" value="Epsilon subunit of F1F0-ATP synthase N-terminal domain"/>
    <property type="match status" value="1"/>
</dbReference>
<dbReference type="InterPro" id="IPR020546">
    <property type="entry name" value="ATP_synth_F1_dsu/esu_N"/>
</dbReference>
<evidence type="ECO:0000256" key="8">
    <source>
        <dbReference type="HAMAP-Rule" id="MF_00530"/>
    </source>
</evidence>
<dbReference type="InterPro" id="IPR036771">
    <property type="entry name" value="ATPsynth_dsu/esu_N"/>
</dbReference>
<keyword evidence="8" id="KW-0375">Hydrogen ion transport</keyword>
<evidence type="ECO:0000256" key="5">
    <source>
        <dbReference type="ARBA" id="ARBA00023136"/>
    </source>
</evidence>
<keyword evidence="6 8" id="KW-0139">CF(1)</keyword>